<reference evidence="10 11" key="1">
    <citation type="journal article" date="2011" name="J. Bacteriol.">
        <title>Genome Sequence of the Probiotic Strain Bifidobacterium animalis subsp. lactis CNCM I-2494.</title>
        <authorList>
            <person name="Chervaux C."/>
            <person name="Grimaldi C."/>
            <person name="Bolotin A."/>
            <person name="Quinquis B."/>
            <person name="Legrain-Raspaud S."/>
            <person name="van Hylckama Vlieg J.E."/>
            <person name="Denariaz G."/>
            <person name="Smokvina T."/>
        </authorList>
    </citation>
    <scope>NUCLEOTIDE SEQUENCE [LARGE SCALE GENOMIC DNA]</scope>
    <source>
        <strain evidence="10 11">CNCM I-2494</strain>
    </source>
</reference>
<dbReference type="HAMAP" id="MF_00456">
    <property type="entry name" value="ProB"/>
    <property type="match status" value="1"/>
</dbReference>
<dbReference type="InterPro" id="IPR011529">
    <property type="entry name" value="Glu_5kinase"/>
</dbReference>
<dbReference type="UniPathway" id="UPA00098">
    <property type="reaction ID" value="UER00359"/>
</dbReference>
<feature type="binding site" evidence="8">
    <location>
        <begin position="227"/>
        <end position="233"/>
    </location>
    <ligand>
        <name>ATP</name>
        <dbReference type="ChEBI" id="CHEBI:30616"/>
    </ligand>
</feature>
<dbReference type="PANTHER" id="PTHR43654">
    <property type="entry name" value="GLUTAMATE 5-KINASE"/>
    <property type="match status" value="1"/>
</dbReference>
<dbReference type="PROSITE" id="PS00902">
    <property type="entry name" value="GLUTAMATE_5_KINASE"/>
    <property type="match status" value="1"/>
</dbReference>
<evidence type="ECO:0000256" key="2">
    <source>
        <dbReference type="ARBA" id="ARBA00022605"/>
    </source>
</evidence>
<dbReference type="NCBIfam" id="TIGR01027">
    <property type="entry name" value="proB"/>
    <property type="match status" value="1"/>
</dbReference>
<dbReference type="Pfam" id="PF01472">
    <property type="entry name" value="PUA"/>
    <property type="match status" value="1"/>
</dbReference>
<comment type="pathway">
    <text evidence="8">Amino-acid biosynthesis; L-proline biosynthesis; L-glutamate 5-semialdehyde from L-glutamate: step 1/2.</text>
</comment>
<feature type="binding site" evidence="8">
    <location>
        <position position="153"/>
    </location>
    <ligand>
        <name>substrate</name>
    </ligand>
</feature>
<dbReference type="InterPro" id="IPR001048">
    <property type="entry name" value="Asp/Glu/Uridylate_kinase"/>
</dbReference>
<dbReference type="CDD" id="cd21157">
    <property type="entry name" value="PUA_G5K"/>
    <property type="match status" value="1"/>
</dbReference>
<dbReference type="InterPro" id="IPR005715">
    <property type="entry name" value="Glu_5kinase/COase_Synthase"/>
</dbReference>
<evidence type="ECO:0000256" key="1">
    <source>
        <dbReference type="ARBA" id="ARBA00022490"/>
    </source>
</evidence>
<dbReference type="KEGG" id="bnm:BALAC2494_00823"/>
<comment type="similarity">
    <text evidence="8">Belongs to the glutamate 5-kinase family.</text>
</comment>
<dbReference type="InterPro" id="IPR036393">
    <property type="entry name" value="AceGlu_kinase-like_sf"/>
</dbReference>
<dbReference type="Proteomes" id="UP000008394">
    <property type="component" value="Chromosome"/>
</dbReference>
<dbReference type="PRINTS" id="PR00474">
    <property type="entry name" value="GLU5KINASE"/>
</dbReference>
<evidence type="ECO:0000256" key="4">
    <source>
        <dbReference type="ARBA" id="ARBA00022679"/>
    </source>
</evidence>
<comment type="subcellular location">
    <subcellularLocation>
        <location evidence="8">Cytoplasm</location>
    </subcellularLocation>
</comment>
<organism evidence="10 11">
    <name type="scientific">Bifidobacterium animalis subsp. lactis CNCM I-2494</name>
    <dbReference type="NCBI Taxonomy" id="1042403"/>
    <lineage>
        <taxon>Bacteria</taxon>
        <taxon>Bacillati</taxon>
        <taxon>Actinomycetota</taxon>
        <taxon>Actinomycetes</taxon>
        <taxon>Bifidobacteriales</taxon>
        <taxon>Bifidobacteriaceae</taxon>
        <taxon>Bifidobacterium</taxon>
    </lineage>
</organism>
<dbReference type="GO" id="GO:0005524">
    <property type="term" value="F:ATP binding"/>
    <property type="evidence" value="ECO:0007669"/>
    <property type="project" value="UniProtKB-KW"/>
</dbReference>
<keyword evidence="5 8" id="KW-0547">Nucleotide-binding</keyword>
<keyword evidence="1 8" id="KW-0963">Cytoplasm</keyword>
<dbReference type="InterPro" id="IPR002478">
    <property type="entry name" value="PUA"/>
</dbReference>
<evidence type="ECO:0000313" key="11">
    <source>
        <dbReference type="Proteomes" id="UP000008394"/>
    </source>
</evidence>
<keyword evidence="3 8" id="KW-0641">Proline biosynthesis</keyword>
<dbReference type="GO" id="GO:0005829">
    <property type="term" value="C:cytosol"/>
    <property type="evidence" value="ECO:0007669"/>
    <property type="project" value="TreeGrafter"/>
</dbReference>
<dbReference type="Pfam" id="PF00696">
    <property type="entry name" value="AA_kinase"/>
    <property type="match status" value="1"/>
</dbReference>
<sequence length="381" mass="39942">MSGAMQTPSQEEVRRAVAAARTVVVKVGSSSLTQPSGHLDVDKLNALVGAIAQVRMLGGNIVLVSSGAIAAGFGPLGFESRPTDVATQQATASVGQGLLMAQYEMAFGRYGIRVGQLLITAEDTMQPRQYRNARRTMAKLLELGVVPIVNENDALASNEIRFGDNDRLSALIANMVRADALILLTDVDALYTAPPSEPGSHRIGFVPNITELLDQVRVGGSESGVGTGGMVTKLEAARMAAVSGIPAVLTAARNAGPALMGDEVGTAFAPVKQRGSARRLWIKFAAHPRGVLVADSGAAKAVRGGRASLLAAGVLESRGDFAAGDPVWIDDEAGNHLARGLAGYDSEEIPNMLGRNTAQLRRLLGEEYAHPLVHRDNLVLV</sequence>
<dbReference type="InterPro" id="IPR041739">
    <property type="entry name" value="G5K_ProB"/>
</dbReference>
<dbReference type="EC" id="2.7.2.11" evidence="8"/>
<keyword evidence="2 8" id="KW-0028">Amino-acid biosynthesis</keyword>
<evidence type="ECO:0000256" key="3">
    <source>
        <dbReference type="ARBA" id="ARBA00022650"/>
    </source>
</evidence>
<accession>A0A806FTU0</accession>
<dbReference type="PIRSF" id="PIRSF000729">
    <property type="entry name" value="GK"/>
    <property type="match status" value="1"/>
</dbReference>
<feature type="binding site" evidence="8">
    <location>
        <position position="26"/>
    </location>
    <ligand>
        <name>ATP</name>
        <dbReference type="ChEBI" id="CHEBI:30616"/>
    </ligand>
</feature>
<feature type="binding site" evidence="8">
    <location>
        <position position="165"/>
    </location>
    <ligand>
        <name>substrate</name>
    </ligand>
</feature>
<feature type="binding site" evidence="8">
    <location>
        <begin position="185"/>
        <end position="186"/>
    </location>
    <ligand>
        <name>ATP</name>
        <dbReference type="ChEBI" id="CHEBI:30616"/>
    </ligand>
</feature>
<dbReference type="InterPro" id="IPR015947">
    <property type="entry name" value="PUA-like_sf"/>
</dbReference>
<dbReference type="SUPFAM" id="SSF53633">
    <property type="entry name" value="Carbamate kinase-like"/>
    <property type="match status" value="1"/>
</dbReference>
<keyword evidence="4 8" id="KW-0808">Transferase</keyword>
<comment type="function">
    <text evidence="8">Catalyzes the transfer of a phosphate group to glutamate to form L-glutamate 5-phosphate.</text>
</comment>
<dbReference type="CDD" id="cd04242">
    <property type="entry name" value="AAK_G5K_ProB"/>
    <property type="match status" value="1"/>
</dbReference>
<dbReference type="InterPro" id="IPR019797">
    <property type="entry name" value="Glutamate_5-kinase_CS"/>
</dbReference>
<dbReference type="GO" id="GO:0055129">
    <property type="term" value="P:L-proline biosynthetic process"/>
    <property type="evidence" value="ECO:0007669"/>
    <property type="project" value="UniProtKB-UniRule"/>
</dbReference>
<evidence type="ECO:0000313" key="10">
    <source>
        <dbReference type="EMBL" id="AEK29762.1"/>
    </source>
</evidence>
<dbReference type="PROSITE" id="PS50890">
    <property type="entry name" value="PUA"/>
    <property type="match status" value="1"/>
</dbReference>
<dbReference type="Gene3D" id="2.30.130.10">
    <property type="entry name" value="PUA domain"/>
    <property type="match status" value="1"/>
</dbReference>
<dbReference type="SMART" id="SM00359">
    <property type="entry name" value="PUA"/>
    <property type="match status" value="1"/>
</dbReference>
<protein>
    <recommendedName>
        <fullName evidence="8">Glutamate 5-kinase</fullName>
        <ecNumber evidence="8">2.7.2.11</ecNumber>
    </recommendedName>
    <alternativeName>
        <fullName evidence="8">Gamma-glutamyl kinase</fullName>
        <shortName evidence="8">GK</shortName>
    </alternativeName>
</protein>
<keyword evidence="6 8" id="KW-0418">Kinase</keyword>
<gene>
    <name evidence="8" type="primary">proB</name>
    <name evidence="10" type="ORF">BALAC2494_00823</name>
</gene>
<dbReference type="PANTHER" id="PTHR43654:SF1">
    <property type="entry name" value="ISOPENTENYL PHOSPHATE KINASE"/>
    <property type="match status" value="1"/>
</dbReference>
<dbReference type="GO" id="GO:0004349">
    <property type="term" value="F:glutamate 5-kinase activity"/>
    <property type="evidence" value="ECO:0007669"/>
    <property type="project" value="UniProtKB-UniRule"/>
</dbReference>
<evidence type="ECO:0000256" key="5">
    <source>
        <dbReference type="ARBA" id="ARBA00022741"/>
    </source>
</evidence>
<evidence type="ECO:0000256" key="8">
    <source>
        <dbReference type="HAMAP-Rule" id="MF_00456"/>
    </source>
</evidence>
<dbReference type="EMBL" id="CP002915">
    <property type="protein sequence ID" value="AEK29762.1"/>
    <property type="molecule type" value="Genomic_DNA"/>
</dbReference>
<comment type="catalytic activity">
    <reaction evidence="8">
        <text>L-glutamate + ATP = L-glutamyl 5-phosphate + ADP</text>
        <dbReference type="Rhea" id="RHEA:14877"/>
        <dbReference type="ChEBI" id="CHEBI:29985"/>
        <dbReference type="ChEBI" id="CHEBI:30616"/>
        <dbReference type="ChEBI" id="CHEBI:58274"/>
        <dbReference type="ChEBI" id="CHEBI:456216"/>
        <dbReference type="EC" id="2.7.2.11"/>
    </reaction>
</comment>
<evidence type="ECO:0000259" key="9">
    <source>
        <dbReference type="SMART" id="SM00359"/>
    </source>
</evidence>
<feature type="domain" description="PUA" evidence="9">
    <location>
        <begin position="290"/>
        <end position="373"/>
    </location>
</feature>
<proteinExistence type="inferred from homology"/>
<dbReference type="InterPro" id="IPR001057">
    <property type="entry name" value="Glu/AcGlu_kinase"/>
</dbReference>
<keyword evidence="7 8" id="KW-0067">ATP-binding</keyword>
<evidence type="ECO:0000256" key="6">
    <source>
        <dbReference type="ARBA" id="ARBA00022777"/>
    </source>
</evidence>
<feature type="binding site" evidence="8">
    <location>
        <position position="66"/>
    </location>
    <ligand>
        <name>substrate</name>
    </ligand>
</feature>
<evidence type="ECO:0000256" key="7">
    <source>
        <dbReference type="ARBA" id="ARBA00022840"/>
    </source>
</evidence>
<dbReference type="SUPFAM" id="SSF88697">
    <property type="entry name" value="PUA domain-like"/>
    <property type="match status" value="1"/>
</dbReference>
<dbReference type="FunFam" id="3.40.1160.10:FF:000018">
    <property type="entry name" value="Glutamate 5-kinase"/>
    <property type="match status" value="1"/>
</dbReference>
<dbReference type="Gene3D" id="3.40.1160.10">
    <property type="entry name" value="Acetylglutamate kinase-like"/>
    <property type="match status" value="1"/>
</dbReference>
<dbReference type="GO" id="GO:0003723">
    <property type="term" value="F:RNA binding"/>
    <property type="evidence" value="ECO:0007669"/>
    <property type="project" value="InterPro"/>
</dbReference>
<dbReference type="InterPro" id="IPR036974">
    <property type="entry name" value="PUA_sf"/>
</dbReference>
<dbReference type="AlphaFoldDB" id="A0A806FTU0"/>
<name>A0A806FTU0_BIFAN</name>